<dbReference type="KEGG" id="mff:MFFC18_24820"/>
<dbReference type="EMBL" id="CP042912">
    <property type="protein sequence ID" value="QEG22599.1"/>
    <property type="molecule type" value="Genomic_DNA"/>
</dbReference>
<sequence length="146" mass="16238">MMVLPNNWPTRDPSQKLVDFVMDNGSDLFTDLSPGNQGYFEMVRGVGKLIEMKDLDDTPRTESVMGLRTGGKWEDLPFPSTPLPADLISDACLTRRSTATRQPTEDSKSKPAIQQTIDISTGKSRKRLKLFLTSVEMTGSVRVSRS</sequence>
<accession>A0A5B9PAT2</accession>
<evidence type="ECO:0000313" key="2">
    <source>
        <dbReference type="EMBL" id="QEG22599.1"/>
    </source>
</evidence>
<feature type="region of interest" description="Disordered" evidence="1">
    <location>
        <begin position="95"/>
        <end position="118"/>
    </location>
</feature>
<proteinExistence type="predicted"/>
<dbReference type="AlphaFoldDB" id="A0A5B9PAT2"/>
<name>A0A5B9PAT2_9BACT</name>
<evidence type="ECO:0000256" key="1">
    <source>
        <dbReference type="SAM" id="MobiDB-lite"/>
    </source>
</evidence>
<dbReference type="Proteomes" id="UP000322214">
    <property type="component" value="Chromosome"/>
</dbReference>
<evidence type="ECO:0000313" key="3">
    <source>
        <dbReference type="Proteomes" id="UP000322214"/>
    </source>
</evidence>
<keyword evidence="3" id="KW-1185">Reference proteome</keyword>
<protein>
    <submittedName>
        <fullName evidence="2">Uncharacterized protein</fullName>
    </submittedName>
</protein>
<feature type="region of interest" description="Disordered" evidence="1">
    <location>
        <begin position="60"/>
        <end position="79"/>
    </location>
</feature>
<organism evidence="2 3">
    <name type="scientific">Mariniblastus fucicola</name>
    <dbReference type="NCBI Taxonomy" id="980251"/>
    <lineage>
        <taxon>Bacteria</taxon>
        <taxon>Pseudomonadati</taxon>
        <taxon>Planctomycetota</taxon>
        <taxon>Planctomycetia</taxon>
        <taxon>Pirellulales</taxon>
        <taxon>Pirellulaceae</taxon>
        <taxon>Mariniblastus</taxon>
    </lineage>
</organism>
<reference evidence="2 3" key="1">
    <citation type="submission" date="2019-08" db="EMBL/GenBank/DDBJ databases">
        <title>Deep-cultivation of Planctomycetes and their phenomic and genomic characterization uncovers novel biology.</title>
        <authorList>
            <person name="Wiegand S."/>
            <person name="Jogler M."/>
            <person name="Boedeker C."/>
            <person name="Pinto D."/>
            <person name="Vollmers J."/>
            <person name="Rivas-Marin E."/>
            <person name="Kohn T."/>
            <person name="Peeters S.H."/>
            <person name="Heuer A."/>
            <person name="Rast P."/>
            <person name="Oberbeckmann S."/>
            <person name="Bunk B."/>
            <person name="Jeske O."/>
            <person name="Meyerdierks A."/>
            <person name="Storesund J.E."/>
            <person name="Kallscheuer N."/>
            <person name="Luecker S."/>
            <person name="Lage O.M."/>
            <person name="Pohl T."/>
            <person name="Merkel B.J."/>
            <person name="Hornburger P."/>
            <person name="Mueller R.-W."/>
            <person name="Bruemmer F."/>
            <person name="Labrenz M."/>
            <person name="Spormann A.M."/>
            <person name="Op den Camp H."/>
            <person name="Overmann J."/>
            <person name="Amann R."/>
            <person name="Jetten M.S.M."/>
            <person name="Mascher T."/>
            <person name="Medema M.H."/>
            <person name="Devos D.P."/>
            <person name="Kaster A.-K."/>
            <person name="Ovreas L."/>
            <person name="Rohde M."/>
            <person name="Galperin M.Y."/>
            <person name="Jogler C."/>
        </authorList>
    </citation>
    <scope>NUCLEOTIDE SEQUENCE [LARGE SCALE GENOMIC DNA]</scope>
    <source>
        <strain evidence="2 3">FC18</strain>
    </source>
</reference>
<gene>
    <name evidence="2" type="ORF">MFFC18_24820</name>
</gene>